<dbReference type="PANTHER" id="PTHR48056:SF29">
    <property type="entry name" value="RECEPTOR-LIKE PROTEIN KINASE HSL1"/>
    <property type="match status" value="1"/>
</dbReference>
<dbReference type="InterPro" id="IPR000719">
    <property type="entry name" value="Prot_kinase_dom"/>
</dbReference>
<evidence type="ECO:0000256" key="2">
    <source>
        <dbReference type="ARBA" id="ARBA00004479"/>
    </source>
</evidence>
<dbReference type="EC" id="2.7.11.1" evidence="4"/>
<feature type="domain" description="Protein kinase" evidence="24">
    <location>
        <begin position="698"/>
        <end position="1002"/>
    </location>
</feature>
<evidence type="ECO:0000256" key="22">
    <source>
        <dbReference type="SAM" id="Phobius"/>
    </source>
</evidence>
<evidence type="ECO:0000313" key="25">
    <source>
        <dbReference type="EMBL" id="RWR78243.1"/>
    </source>
</evidence>
<dbReference type="PANTHER" id="PTHR48056">
    <property type="entry name" value="LRR RECEPTOR-LIKE SERINE/THREONINE-PROTEIN KINASE-RELATED"/>
    <property type="match status" value="1"/>
</dbReference>
<keyword evidence="15 21" id="KW-0067">ATP-binding</keyword>
<dbReference type="PROSITE" id="PS00107">
    <property type="entry name" value="PROTEIN_KINASE_ATP"/>
    <property type="match status" value="1"/>
</dbReference>
<dbReference type="FunFam" id="1.10.510.10:FF:000417">
    <property type="entry name" value="Leucine-rich repeat receptor-like protein kinase"/>
    <property type="match status" value="1"/>
</dbReference>
<dbReference type="GO" id="GO:0009653">
    <property type="term" value="P:anatomical structure morphogenesis"/>
    <property type="evidence" value="ECO:0007669"/>
    <property type="project" value="UniProtKB-ARBA"/>
</dbReference>
<dbReference type="FunFam" id="3.30.200.20:FF:000512">
    <property type="entry name" value="Receptor-like protein kinase HSL1"/>
    <property type="match status" value="1"/>
</dbReference>
<keyword evidence="8" id="KW-0433">Leucine-rich repeat</keyword>
<keyword evidence="26" id="KW-1185">Reference proteome</keyword>
<dbReference type="FunFam" id="3.80.10.10:FF:000400">
    <property type="entry name" value="Nuclear pore complex protein NUP107"/>
    <property type="match status" value="1"/>
</dbReference>
<comment type="subcellular location">
    <subcellularLocation>
        <location evidence="1">Cell membrane</location>
        <topology evidence="1">Single-pass membrane protein</topology>
    </subcellularLocation>
    <subcellularLocation>
        <location evidence="2">Membrane</location>
        <topology evidence="2">Single-pass type I membrane protein</topology>
    </subcellularLocation>
</comment>
<feature type="binding site" evidence="21">
    <location>
        <position position="729"/>
    </location>
    <ligand>
        <name>ATP</name>
        <dbReference type="ChEBI" id="CHEBI:30616"/>
    </ligand>
</feature>
<evidence type="ECO:0000256" key="1">
    <source>
        <dbReference type="ARBA" id="ARBA00004162"/>
    </source>
</evidence>
<feature type="chain" id="PRO_5018656217" description="non-specific serine/threonine protein kinase" evidence="23">
    <location>
        <begin position="30"/>
        <end position="1808"/>
    </location>
</feature>
<dbReference type="InterPro" id="IPR050647">
    <property type="entry name" value="Plant_LRR-RLKs"/>
</dbReference>
<evidence type="ECO:0000313" key="26">
    <source>
        <dbReference type="Proteomes" id="UP000283530"/>
    </source>
</evidence>
<dbReference type="Gene3D" id="3.80.10.10">
    <property type="entry name" value="Ribonuclease Inhibitor"/>
    <property type="match status" value="7"/>
</dbReference>
<dbReference type="GO" id="GO:0005524">
    <property type="term" value="F:ATP binding"/>
    <property type="evidence" value="ECO:0007669"/>
    <property type="project" value="UniProtKB-UniRule"/>
</dbReference>
<evidence type="ECO:0000256" key="3">
    <source>
        <dbReference type="ARBA" id="ARBA00008684"/>
    </source>
</evidence>
<dbReference type="FunFam" id="1.10.510.10:FF:000714">
    <property type="entry name" value="Kinase family with leucine-rich repeat domain-containing protein"/>
    <property type="match status" value="1"/>
</dbReference>
<dbReference type="FunFam" id="3.80.10.10:FF:000077">
    <property type="entry name" value="LRR receptor-like serine/threonine-protein kinase ERL1"/>
    <property type="match status" value="1"/>
</dbReference>
<dbReference type="GO" id="GO:0033612">
    <property type="term" value="F:receptor serine/threonine kinase binding"/>
    <property type="evidence" value="ECO:0007669"/>
    <property type="project" value="TreeGrafter"/>
</dbReference>
<keyword evidence="13 21" id="KW-0547">Nucleotide-binding</keyword>
<dbReference type="InterPro" id="IPR003591">
    <property type="entry name" value="Leu-rich_rpt_typical-subtyp"/>
</dbReference>
<dbReference type="PROSITE" id="PS00108">
    <property type="entry name" value="PROTEIN_KINASE_ST"/>
    <property type="match status" value="2"/>
</dbReference>
<dbReference type="Gene3D" id="3.30.200.20">
    <property type="entry name" value="Phosphorylase Kinase, domain 1"/>
    <property type="match status" value="2"/>
</dbReference>
<keyword evidence="12" id="KW-0677">Repeat</keyword>
<evidence type="ECO:0000256" key="14">
    <source>
        <dbReference type="ARBA" id="ARBA00022777"/>
    </source>
</evidence>
<evidence type="ECO:0000256" key="5">
    <source>
        <dbReference type="ARBA" id="ARBA00022475"/>
    </source>
</evidence>
<keyword evidence="14 25" id="KW-0418">Kinase</keyword>
<keyword evidence="10 22" id="KW-0812">Transmembrane</keyword>
<keyword evidence="18" id="KW-0325">Glycoprotein</keyword>
<comment type="catalytic activity">
    <reaction evidence="19">
        <text>L-threonyl-[protein] + ATP = O-phospho-L-threonyl-[protein] + ADP + H(+)</text>
        <dbReference type="Rhea" id="RHEA:46608"/>
        <dbReference type="Rhea" id="RHEA-COMP:11060"/>
        <dbReference type="Rhea" id="RHEA-COMP:11605"/>
        <dbReference type="ChEBI" id="CHEBI:15378"/>
        <dbReference type="ChEBI" id="CHEBI:30013"/>
        <dbReference type="ChEBI" id="CHEBI:30616"/>
        <dbReference type="ChEBI" id="CHEBI:61977"/>
        <dbReference type="ChEBI" id="CHEBI:456216"/>
        <dbReference type="EC" id="2.7.11.1"/>
    </reaction>
</comment>
<feature type="transmembrane region" description="Helical" evidence="22">
    <location>
        <begin position="641"/>
        <end position="664"/>
    </location>
</feature>
<evidence type="ECO:0000256" key="23">
    <source>
        <dbReference type="SAM" id="SignalP"/>
    </source>
</evidence>
<dbReference type="InterPro" id="IPR032675">
    <property type="entry name" value="LRR_dom_sf"/>
</dbReference>
<dbReference type="PROSITE" id="PS50011">
    <property type="entry name" value="PROTEIN_KINASE_DOM"/>
    <property type="match status" value="2"/>
</dbReference>
<name>A0A3S3Q2R7_9MAGN</name>
<dbReference type="CDD" id="cd14066">
    <property type="entry name" value="STKc_IRAK"/>
    <property type="match status" value="1"/>
</dbReference>
<evidence type="ECO:0000256" key="16">
    <source>
        <dbReference type="ARBA" id="ARBA00022989"/>
    </source>
</evidence>
<dbReference type="GO" id="GO:0099402">
    <property type="term" value="P:plant organ development"/>
    <property type="evidence" value="ECO:0007669"/>
    <property type="project" value="UniProtKB-ARBA"/>
</dbReference>
<dbReference type="InterPro" id="IPR001611">
    <property type="entry name" value="Leu-rich_rpt"/>
</dbReference>
<keyword evidence="11 23" id="KW-0732">Signal</keyword>
<evidence type="ECO:0000256" key="20">
    <source>
        <dbReference type="ARBA" id="ARBA00048679"/>
    </source>
</evidence>
<evidence type="ECO:0000256" key="13">
    <source>
        <dbReference type="ARBA" id="ARBA00022741"/>
    </source>
</evidence>
<dbReference type="FunFam" id="3.80.10.10:FF:000642">
    <property type="entry name" value="Leucine-rich receptor-like protein kinase family protein"/>
    <property type="match status" value="1"/>
</dbReference>
<feature type="domain" description="Protein kinase" evidence="24">
    <location>
        <begin position="1484"/>
        <end position="1769"/>
    </location>
</feature>
<comment type="caution">
    <text evidence="25">The sequence shown here is derived from an EMBL/GenBank/DDBJ whole genome shotgun (WGS) entry which is preliminary data.</text>
</comment>
<comment type="catalytic activity">
    <reaction evidence="20">
        <text>L-seryl-[protein] + ATP = O-phospho-L-seryl-[protein] + ADP + H(+)</text>
        <dbReference type="Rhea" id="RHEA:17989"/>
        <dbReference type="Rhea" id="RHEA-COMP:9863"/>
        <dbReference type="Rhea" id="RHEA-COMP:11604"/>
        <dbReference type="ChEBI" id="CHEBI:15378"/>
        <dbReference type="ChEBI" id="CHEBI:29999"/>
        <dbReference type="ChEBI" id="CHEBI:30616"/>
        <dbReference type="ChEBI" id="CHEBI:83421"/>
        <dbReference type="ChEBI" id="CHEBI:456216"/>
        <dbReference type="EC" id="2.7.11.1"/>
    </reaction>
</comment>
<evidence type="ECO:0000256" key="18">
    <source>
        <dbReference type="ARBA" id="ARBA00023180"/>
    </source>
</evidence>
<dbReference type="FunFam" id="3.80.10.10:FF:000041">
    <property type="entry name" value="LRR receptor-like serine/threonine-protein kinase ERECTA"/>
    <property type="match status" value="1"/>
</dbReference>
<dbReference type="Proteomes" id="UP000283530">
    <property type="component" value="Unassembled WGS sequence"/>
</dbReference>
<dbReference type="EMBL" id="QPKB01000002">
    <property type="protein sequence ID" value="RWR78243.1"/>
    <property type="molecule type" value="Genomic_DNA"/>
</dbReference>
<evidence type="ECO:0000256" key="19">
    <source>
        <dbReference type="ARBA" id="ARBA00047899"/>
    </source>
</evidence>
<evidence type="ECO:0000256" key="10">
    <source>
        <dbReference type="ARBA" id="ARBA00022692"/>
    </source>
</evidence>
<dbReference type="SMART" id="SM00220">
    <property type="entry name" value="S_TKc"/>
    <property type="match status" value="2"/>
</dbReference>
<keyword evidence="6" id="KW-0723">Serine/threonine-protein kinase</keyword>
<dbReference type="SMART" id="SM00365">
    <property type="entry name" value="LRR_SD22"/>
    <property type="match status" value="9"/>
</dbReference>
<dbReference type="InterPro" id="IPR013210">
    <property type="entry name" value="LRR_N_plant-typ"/>
</dbReference>
<dbReference type="OrthoDB" id="1721858at2759"/>
<keyword evidence="7" id="KW-0597">Phosphoprotein</keyword>
<dbReference type="FunFam" id="3.80.10.10:FF:000221">
    <property type="entry name" value="Leucine-rich repeat receptor-like protein kinase PXL1"/>
    <property type="match status" value="1"/>
</dbReference>
<proteinExistence type="inferred from homology"/>
<evidence type="ECO:0000256" key="4">
    <source>
        <dbReference type="ARBA" id="ARBA00012513"/>
    </source>
</evidence>
<evidence type="ECO:0000256" key="7">
    <source>
        <dbReference type="ARBA" id="ARBA00022553"/>
    </source>
</evidence>
<keyword evidence="17 22" id="KW-0472">Membrane</keyword>
<evidence type="ECO:0000256" key="21">
    <source>
        <dbReference type="PROSITE-ProRule" id="PRU10141"/>
    </source>
</evidence>
<organism evidence="25 26">
    <name type="scientific">Cinnamomum micranthum f. kanehirae</name>
    <dbReference type="NCBI Taxonomy" id="337451"/>
    <lineage>
        <taxon>Eukaryota</taxon>
        <taxon>Viridiplantae</taxon>
        <taxon>Streptophyta</taxon>
        <taxon>Embryophyta</taxon>
        <taxon>Tracheophyta</taxon>
        <taxon>Spermatophyta</taxon>
        <taxon>Magnoliopsida</taxon>
        <taxon>Magnoliidae</taxon>
        <taxon>Laurales</taxon>
        <taxon>Lauraceae</taxon>
        <taxon>Cinnamomum</taxon>
    </lineage>
</organism>
<evidence type="ECO:0000256" key="11">
    <source>
        <dbReference type="ARBA" id="ARBA00022729"/>
    </source>
</evidence>
<dbReference type="GO" id="GO:0005886">
    <property type="term" value="C:plasma membrane"/>
    <property type="evidence" value="ECO:0007669"/>
    <property type="project" value="UniProtKB-SubCell"/>
</dbReference>
<feature type="signal peptide" evidence="23">
    <location>
        <begin position="1"/>
        <end position="29"/>
    </location>
</feature>
<evidence type="ECO:0000256" key="12">
    <source>
        <dbReference type="ARBA" id="ARBA00022737"/>
    </source>
</evidence>
<evidence type="ECO:0000259" key="24">
    <source>
        <dbReference type="PROSITE" id="PS50011"/>
    </source>
</evidence>
<dbReference type="Pfam" id="PF00069">
    <property type="entry name" value="Pkinase"/>
    <property type="match status" value="2"/>
</dbReference>
<keyword evidence="9" id="KW-0808">Transferase</keyword>
<protein>
    <recommendedName>
        <fullName evidence="4">non-specific serine/threonine protein kinase</fullName>
        <ecNumber evidence="4">2.7.11.1</ecNumber>
    </recommendedName>
</protein>
<accession>A0A3S3Q2R7</accession>
<dbReference type="SUPFAM" id="SSF52058">
    <property type="entry name" value="L domain-like"/>
    <property type="match status" value="3"/>
</dbReference>
<evidence type="ECO:0000256" key="15">
    <source>
        <dbReference type="ARBA" id="ARBA00022840"/>
    </source>
</evidence>
<dbReference type="GO" id="GO:0004674">
    <property type="term" value="F:protein serine/threonine kinase activity"/>
    <property type="evidence" value="ECO:0007669"/>
    <property type="project" value="UniProtKB-KW"/>
</dbReference>
<reference evidence="25 26" key="1">
    <citation type="journal article" date="2019" name="Nat. Plants">
        <title>Stout camphor tree genome fills gaps in understanding of flowering plant genome evolution.</title>
        <authorList>
            <person name="Chaw S.M."/>
            <person name="Liu Y.C."/>
            <person name="Wu Y.W."/>
            <person name="Wang H.Y."/>
            <person name="Lin C.I."/>
            <person name="Wu C.S."/>
            <person name="Ke H.M."/>
            <person name="Chang L.Y."/>
            <person name="Hsu C.Y."/>
            <person name="Yang H.T."/>
            <person name="Sudianto E."/>
            <person name="Hsu M.H."/>
            <person name="Wu K.P."/>
            <person name="Wang L.N."/>
            <person name="Leebens-Mack J.H."/>
            <person name="Tsai I.J."/>
        </authorList>
    </citation>
    <scope>NUCLEOTIDE SEQUENCE [LARGE SCALE GENOMIC DNA]</scope>
    <source>
        <strain evidence="26">cv. Chaw 1501</strain>
        <tissue evidence="25">Young leaves</tissue>
    </source>
</reference>
<dbReference type="InterPro" id="IPR008271">
    <property type="entry name" value="Ser/Thr_kinase_AS"/>
</dbReference>
<gene>
    <name evidence="25" type="ORF">CKAN_00676600</name>
</gene>
<dbReference type="STRING" id="337451.A0A3S3Q2R7"/>
<dbReference type="Pfam" id="PF08263">
    <property type="entry name" value="LRRNT_2"/>
    <property type="match status" value="2"/>
</dbReference>
<keyword evidence="16 22" id="KW-1133">Transmembrane helix</keyword>
<dbReference type="Gene3D" id="1.10.510.10">
    <property type="entry name" value="Transferase(Phosphotransferase) domain 1"/>
    <property type="match status" value="2"/>
</dbReference>
<evidence type="ECO:0000256" key="9">
    <source>
        <dbReference type="ARBA" id="ARBA00022679"/>
    </source>
</evidence>
<dbReference type="SMART" id="SM00369">
    <property type="entry name" value="LRR_TYP"/>
    <property type="match status" value="10"/>
</dbReference>
<dbReference type="Pfam" id="PF13855">
    <property type="entry name" value="LRR_8"/>
    <property type="match status" value="1"/>
</dbReference>
<comment type="similarity">
    <text evidence="3">Belongs to the protein kinase superfamily. Ser/Thr protein kinase family.</text>
</comment>
<keyword evidence="5" id="KW-1003">Cell membrane</keyword>
<sequence>MAKLMFLSLSPLLSPLFLILLSLPFQSKSQPQPQTPQQQLQILLKIKSDWQNPPSLSNWTSSNGDHCSWPEINCTADGTITAIVLQYKNLSHPIPSSICDLTNLTKIDLYWNNIPGPFPIYLSNCANLQYLDISQNYFVGRLPSKIDRLSSVQYLYLYGNNFTGDIPPEIGRMSNLIDLQLHLNLFNGSVPSEIGNLANLETLVLSYLSIMPAWSIPPEFGRLKKLKNLWIRNSNLTGEIPGSLTNLTDLAFLDLAANKLSGAIPRDLFRLKNLKVVYLFYNSLSGEIPRPVDALGLADVDLSMNHLTGTIPEDFGQLQNLSYLFLYYNRISGGIPAGIGRLPRLIDVRLFNNSLTGSLPPELGLHTNLENFEVATNRLSGTLPEYLCHGGVLRGLVVFSNNMIGSVPESLGNCNSLTTVQLYKNGFSGDVPVGLWSAENLTSITIYDNQFTGRLPEKLAWNLSRLDISNNKFSGPIPARISYSKILMVFKASNNQFSGEIPESLTELTQLQTLELDGNRISGELPAKIISWGALNVLNLRKNQLTGRIPAAIGLLSGLNSLDLSRNQLSGEIPPELGNLKLSQLDLSSNQLSGKIPDGLDNPGFDNSFLHNPGLCASNPFINLRSCASHSRESSKISPRVLASILAIAGFLTLVLAFLAWFVLLDYRKRKQRQDLATWKFTSFQRLDFTEANIVRGLVEGNLIGSGGSGKVYRIPVGNRAGEVVAVKKIWKSKSLDAKLEKEFQAEIEILGRIRHSNIVKLLCCISSEDSKLLVYEYMENGSLDRWLFKKRNGATIESGLLDWPSRYQIAVGAAQGLCYMHHSCSPPIIHRDVKSSNILLDSEFKARIADFGLARMLAGQGEPESVSVVAGSFGYIAPEYAYTIRVNEKCDVYSFGVVLLELATGREACSTCNGYGSLAEWAWHHLQEGKELEEALDEEVREPAYLNEMGVVFKLGLICTGKQPSTRPSMKDVLQVLLKCGPSQNFGSKKSIREYEVAPLLQASSPLFGNAGGGNKISSKCQPQTPQQKEQRILLKLKTERKNPPSLSNWTTESNGDHCSWPGIYCTTDGTITEIDLSGMGLSFPIPSSICDLTSLTKIDFSLNSIPGPFPIYLSNCSNLQYLDISWNEFAGPLPSDINRLSSLRYFYLSANGFDGDIPPAIGHMSYLIDLQLDYNSFNGYVPSEIGRLKSLKNLRIRNSNLIVEIPGSLTNLTNLEQLYLSKNKLSGWIPRDLFRLKNLKRVSLSNNFLSGEIPRLIDALVGLEYLDLSMNQLTGTIPEDFGKLVNLEFLFLQSNPISGEIPATVTALAQLYTLDLEENRISGEIPWNIISWKYLNTLNLAKNQLTGRIPPAIGSLLSLHRLELSENQLSGEIPPELDNLNRDGDRLGTSFLGNSRLCASKSHPFTNVRSCDSYKISPRALASILATIAFLVLAFLAWFVLFQNYKKREMREQRQEQDIPTTWKFISFQRLDFTEDYILNGLVESNLIGSRGCGKVYRISVGNQRDDLVVAVKKICNSSKSDAKLEKEFQAEIEILGLIRHANIVKLLCCISSPDSKLLVYEYMENGSLDNWLYQKRNGTTIESGPLDWPIRLQIAVDAAQGLCYMHHSCSPPIIHRDVKSSNILLDSEFKARIADFGLARILIRHRQGEPESMSSIAGTFGYIAPEYAVWSRANEKCDVYSFGVVLLELTTGKKACSTCDGCNGLVEWAWHHLLEGKDLVEALDEELREEPAYLNEMTLVFNLGLNCTVTVPSHRPSMKQVLHILQRCVTPENSASNLASSEYDVGPLLLASSPSLATASMRAVV</sequence>
<keyword evidence="25" id="KW-0675">Receptor</keyword>
<evidence type="ECO:0000256" key="17">
    <source>
        <dbReference type="ARBA" id="ARBA00023136"/>
    </source>
</evidence>
<evidence type="ECO:0000256" key="8">
    <source>
        <dbReference type="ARBA" id="ARBA00022614"/>
    </source>
</evidence>
<dbReference type="InterPro" id="IPR017441">
    <property type="entry name" value="Protein_kinase_ATP_BS"/>
</dbReference>
<dbReference type="Pfam" id="PF00560">
    <property type="entry name" value="LRR_1"/>
    <property type="match status" value="12"/>
</dbReference>
<dbReference type="FunFam" id="3.80.10.10:FF:000095">
    <property type="entry name" value="LRR receptor-like serine/threonine-protein kinase GSO1"/>
    <property type="match status" value="1"/>
</dbReference>
<evidence type="ECO:0000256" key="6">
    <source>
        <dbReference type="ARBA" id="ARBA00022527"/>
    </source>
</evidence>
<dbReference type="InterPro" id="IPR011009">
    <property type="entry name" value="Kinase-like_dom_sf"/>
</dbReference>
<feature type="transmembrane region" description="Helical" evidence="22">
    <location>
        <begin position="1422"/>
        <end position="1443"/>
    </location>
</feature>
<dbReference type="SUPFAM" id="SSF56112">
    <property type="entry name" value="Protein kinase-like (PK-like)"/>
    <property type="match status" value="2"/>
</dbReference>